<proteinExistence type="inferred from homology"/>
<sequence>MKEKLSNGYKRIKGMWLGLSKKKRGWIIFLSAAAVCLIILMTTLSSIKHFTPLYSHLSASEAGQIKETLDKKNIVYKLSDDGSTISVPKAQVDQLKVELAAEGVPKSGQIDYSFFGENASFGMTDKEFAVLERAAMQTELSNLVTQIKGVRSAKVMLNLPERSVWVSDDSKQNDASASVVLELEPGYQLNNAQVQGLYHLISKSVPNLPEDNIVIMDQYFNYYDKKSSSNDSALSVYEQQKGIKQDIEKDLQRKVQQMLGMMMGQEKVMVNVTTDIDFTKEKSKEDLVKPVDKETMEGLQVSAEHITETYSGRGPGGKVGTGNTDIPEYPSTDNNDGSYKHIEDRINNEFNRIHKDIVNSPYDIKDLGIQVMVEPPNPNKRASLSPQRISDIKQILNTIIRTTLSDNGGKQLSSNEIDQKAIVTVEKFNGKPKAITTSKKTSRLWLYIGGGLILLIIIVLVMLLLRRRKAANEDLLSEITYHQSAQRVTDLEDEMENKSPEVQKYKQLEKLAKQKPDKFVKLLRSWLSED</sequence>
<keyword evidence="7 11" id="KW-0472">Membrane</keyword>
<dbReference type="Pfam" id="PF01514">
    <property type="entry name" value="YscJ_FliF"/>
    <property type="match status" value="1"/>
</dbReference>
<comment type="caution">
    <text evidence="14">The sequence shown here is derived from an EMBL/GenBank/DDBJ whole genome shotgun (WGS) entry which is preliminary data.</text>
</comment>
<comment type="function">
    <text evidence="9">The M ring may be actively involved in energy transduction.</text>
</comment>
<feature type="domain" description="Flagellar M-ring C-terminal" evidence="13">
    <location>
        <begin position="260"/>
        <end position="397"/>
    </location>
</feature>
<evidence type="ECO:0000256" key="10">
    <source>
        <dbReference type="SAM" id="MobiDB-lite"/>
    </source>
</evidence>
<dbReference type="Pfam" id="PF08345">
    <property type="entry name" value="YscJ_FliF_C"/>
    <property type="match status" value="1"/>
</dbReference>
<evidence type="ECO:0000259" key="12">
    <source>
        <dbReference type="Pfam" id="PF01514"/>
    </source>
</evidence>
<evidence type="ECO:0000256" key="11">
    <source>
        <dbReference type="SAM" id="Phobius"/>
    </source>
</evidence>
<feature type="region of interest" description="Disordered" evidence="10">
    <location>
        <begin position="308"/>
        <end position="338"/>
    </location>
</feature>
<feature type="domain" description="Flagellar M-ring N-terminal" evidence="12">
    <location>
        <begin position="49"/>
        <end position="223"/>
    </location>
</feature>
<keyword evidence="14" id="KW-0282">Flagellum</keyword>
<keyword evidence="14" id="KW-0969">Cilium</keyword>
<evidence type="ECO:0000256" key="9">
    <source>
        <dbReference type="PIRNR" id="PIRNR004862"/>
    </source>
</evidence>
<evidence type="ECO:0000256" key="8">
    <source>
        <dbReference type="ARBA" id="ARBA00023143"/>
    </source>
</evidence>
<reference evidence="14 15" key="1">
    <citation type="submission" date="2019-03" db="EMBL/GenBank/DDBJ databases">
        <title>Genomic Encyclopedia of Type Strains, Phase IV (KMG-IV): sequencing the most valuable type-strain genomes for metagenomic binning, comparative biology and taxonomic classification.</title>
        <authorList>
            <person name="Goeker M."/>
        </authorList>
    </citation>
    <scope>NUCLEOTIDE SEQUENCE [LARGE SCALE GENOMIC DNA]</scope>
    <source>
        <strain evidence="14 15">DSM 19377</strain>
    </source>
</reference>
<dbReference type="EMBL" id="SLXK01000012">
    <property type="protein sequence ID" value="TCP29182.1"/>
    <property type="molecule type" value="Genomic_DNA"/>
</dbReference>
<keyword evidence="8 9" id="KW-0975">Bacterial flagellum</keyword>
<dbReference type="Proteomes" id="UP000295416">
    <property type="component" value="Unassembled WGS sequence"/>
</dbReference>
<evidence type="ECO:0000256" key="3">
    <source>
        <dbReference type="ARBA" id="ARBA00007971"/>
    </source>
</evidence>
<dbReference type="NCBIfam" id="TIGR00206">
    <property type="entry name" value="fliF"/>
    <property type="match status" value="1"/>
</dbReference>
<evidence type="ECO:0000313" key="15">
    <source>
        <dbReference type="Proteomes" id="UP000295416"/>
    </source>
</evidence>
<dbReference type="PIRSF" id="PIRSF004862">
    <property type="entry name" value="FliF"/>
    <property type="match status" value="1"/>
</dbReference>
<dbReference type="OrthoDB" id="9807026at2"/>
<dbReference type="AlphaFoldDB" id="A0A4R2P3D3"/>
<evidence type="ECO:0000313" key="14">
    <source>
        <dbReference type="EMBL" id="TCP29182.1"/>
    </source>
</evidence>
<dbReference type="InterPro" id="IPR013556">
    <property type="entry name" value="Flag_M-ring_C"/>
</dbReference>
<evidence type="ECO:0000259" key="13">
    <source>
        <dbReference type="Pfam" id="PF08345"/>
    </source>
</evidence>
<dbReference type="InterPro" id="IPR006182">
    <property type="entry name" value="FliF_N_dom"/>
</dbReference>
<comment type="similarity">
    <text evidence="3 9">Belongs to the FliF family.</text>
</comment>
<dbReference type="PANTHER" id="PTHR30046">
    <property type="entry name" value="FLAGELLAR M-RING PROTEIN"/>
    <property type="match status" value="1"/>
</dbReference>
<dbReference type="PANTHER" id="PTHR30046:SF0">
    <property type="entry name" value="FLAGELLAR M-RING PROTEIN"/>
    <property type="match status" value="1"/>
</dbReference>
<keyword evidence="14" id="KW-0966">Cell projection</keyword>
<keyword evidence="4" id="KW-1003">Cell membrane</keyword>
<dbReference type="Gene3D" id="3.30.300.30">
    <property type="match status" value="1"/>
</dbReference>
<evidence type="ECO:0000256" key="6">
    <source>
        <dbReference type="ARBA" id="ARBA00022989"/>
    </source>
</evidence>
<evidence type="ECO:0000256" key="7">
    <source>
        <dbReference type="ARBA" id="ARBA00023136"/>
    </source>
</evidence>
<keyword evidence="5 11" id="KW-0812">Transmembrane</keyword>
<dbReference type="InterPro" id="IPR043427">
    <property type="entry name" value="YscJ/FliF"/>
</dbReference>
<name>A0A4R2P3D3_9BACL</name>
<protein>
    <recommendedName>
        <fullName evidence="9">Flagellar M-ring protein</fullName>
    </recommendedName>
</protein>
<comment type="subcellular location">
    <subcellularLocation>
        <location evidence="1 9">Bacterial flagellum basal body</location>
    </subcellularLocation>
    <subcellularLocation>
        <location evidence="2">Cell membrane</location>
        <topology evidence="2">Multi-pass membrane protein</topology>
    </subcellularLocation>
</comment>
<dbReference type="InterPro" id="IPR045851">
    <property type="entry name" value="AMP-bd_C_sf"/>
</dbReference>
<dbReference type="GO" id="GO:0005886">
    <property type="term" value="C:plasma membrane"/>
    <property type="evidence" value="ECO:0007669"/>
    <property type="project" value="UniProtKB-SubCell"/>
</dbReference>
<dbReference type="GO" id="GO:0003774">
    <property type="term" value="F:cytoskeletal motor activity"/>
    <property type="evidence" value="ECO:0007669"/>
    <property type="project" value="InterPro"/>
</dbReference>
<evidence type="ECO:0000256" key="4">
    <source>
        <dbReference type="ARBA" id="ARBA00022475"/>
    </source>
</evidence>
<evidence type="ECO:0000256" key="2">
    <source>
        <dbReference type="ARBA" id="ARBA00004651"/>
    </source>
</evidence>
<dbReference type="GO" id="GO:0009431">
    <property type="term" value="C:bacterial-type flagellum basal body, MS ring"/>
    <property type="evidence" value="ECO:0007669"/>
    <property type="project" value="InterPro"/>
</dbReference>
<dbReference type="RefSeq" id="WP_132746070.1">
    <property type="nucleotide sequence ID" value="NZ_SLXK01000012.1"/>
</dbReference>
<keyword evidence="15" id="KW-1185">Reference proteome</keyword>
<dbReference type="GO" id="GO:0071973">
    <property type="term" value="P:bacterial-type flagellum-dependent cell motility"/>
    <property type="evidence" value="ECO:0007669"/>
    <property type="project" value="InterPro"/>
</dbReference>
<gene>
    <name evidence="14" type="ORF">EV207_112107</name>
</gene>
<organism evidence="14 15">
    <name type="scientific">Scopulibacillus darangshiensis</name>
    <dbReference type="NCBI Taxonomy" id="442528"/>
    <lineage>
        <taxon>Bacteria</taxon>
        <taxon>Bacillati</taxon>
        <taxon>Bacillota</taxon>
        <taxon>Bacilli</taxon>
        <taxon>Bacillales</taxon>
        <taxon>Sporolactobacillaceae</taxon>
        <taxon>Scopulibacillus</taxon>
    </lineage>
</organism>
<dbReference type="PRINTS" id="PR01009">
    <property type="entry name" value="FLGMRINGFLIF"/>
</dbReference>
<evidence type="ECO:0000256" key="1">
    <source>
        <dbReference type="ARBA" id="ARBA00004117"/>
    </source>
</evidence>
<keyword evidence="6 11" id="KW-1133">Transmembrane helix</keyword>
<evidence type="ECO:0000256" key="5">
    <source>
        <dbReference type="ARBA" id="ARBA00022692"/>
    </source>
</evidence>
<accession>A0A4R2P3D3</accession>
<feature type="transmembrane region" description="Helical" evidence="11">
    <location>
        <begin position="444"/>
        <end position="465"/>
    </location>
</feature>
<dbReference type="InterPro" id="IPR000067">
    <property type="entry name" value="FlgMring_FliF"/>
</dbReference>